<reference evidence="3" key="2">
    <citation type="submission" date="2023-06" db="EMBL/GenBank/DDBJ databases">
        <authorList>
            <person name="Swenson N.G."/>
            <person name="Wegrzyn J.L."/>
            <person name="Mcevoy S.L."/>
        </authorList>
    </citation>
    <scope>NUCLEOTIDE SEQUENCE</scope>
    <source>
        <strain evidence="3">NS2018</strain>
        <tissue evidence="3">Leaf</tissue>
    </source>
</reference>
<dbReference type="Proteomes" id="UP001168877">
    <property type="component" value="Unassembled WGS sequence"/>
</dbReference>
<dbReference type="EMBL" id="JAUESC010000387">
    <property type="protein sequence ID" value="KAK0573785.1"/>
    <property type="molecule type" value="Genomic_DNA"/>
</dbReference>
<evidence type="ECO:0000313" key="3">
    <source>
        <dbReference type="EMBL" id="KAK0573785.1"/>
    </source>
</evidence>
<reference evidence="3" key="1">
    <citation type="journal article" date="2022" name="Plant J.">
        <title>Strategies of tolerance reflected in two North American maple genomes.</title>
        <authorList>
            <person name="McEvoy S.L."/>
            <person name="Sezen U.U."/>
            <person name="Trouern-Trend A."/>
            <person name="McMahon S.M."/>
            <person name="Schaberg P.G."/>
            <person name="Yang J."/>
            <person name="Wegrzyn J.L."/>
            <person name="Swenson N.G."/>
        </authorList>
    </citation>
    <scope>NUCLEOTIDE SEQUENCE</scope>
    <source>
        <strain evidence="3">NS2018</strain>
    </source>
</reference>
<evidence type="ECO:0000256" key="1">
    <source>
        <dbReference type="SAM" id="MobiDB-lite"/>
    </source>
</evidence>
<name>A0AA39RGU8_ACESA</name>
<comment type="caution">
    <text evidence="3">The sequence shown here is derived from an EMBL/GenBank/DDBJ whole genome shotgun (WGS) entry which is preliminary data.</text>
</comment>
<dbReference type="PANTHER" id="PTHR31973:SF195">
    <property type="entry name" value="MUDR FAMILY TRANSPOSASE"/>
    <property type="match status" value="1"/>
</dbReference>
<evidence type="ECO:0000259" key="2">
    <source>
        <dbReference type="Pfam" id="PF10551"/>
    </source>
</evidence>
<feature type="domain" description="MULE transposase" evidence="2">
    <location>
        <begin position="213"/>
        <end position="283"/>
    </location>
</feature>
<accession>A0AA39RGU8</accession>
<feature type="compositionally biased region" description="Basic and acidic residues" evidence="1">
    <location>
        <begin position="124"/>
        <end position="164"/>
    </location>
</feature>
<dbReference type="InterPro" id="IPR018289">
    <property type="entry name" value="MULE_transposase_dom"/>
</dbReference>
<proteinExistence type="predicted"/>
<dbReference type="AlphaFoldDB" id="A0AA39RGU8"/>
<evidence type="ECO:0000313" key="4">
    <source>
        <dbReference type="Proteomes" id="UP001168877"/>
    </source>
</evidence>
<keyword evidence="4" id="KW-1185">Reference proteome</keyword>
<dbReference type="PANTHER" id="PTHR31973">
    <property type="entry name" value="POLYPROTEIN, PUTATIVE-RELATED"/>
    <property type="match status" value="1"/>
</dbReference>
<dbReference type="Pfam" id="PF10551">
    <property type="entry name" value="MULE"/>
    <property type="match status" value="1"/>
</dbReference>
<feature type="region of interest" description="Disordered" evidence="1">
    <location>
        <begin position="113"/>
        <end position="164"/>
    </location>
</feature>
<sequence length="401" mass="45251">MANNRGGDDLDCNGSWSPHDINAFGERGVNTSTTGGGLASKTPITGAQTMITPTNASKGISPEAFQRIQESLQIVIEEVARQGINITVTANLTSLYQLSTIVVASDPKVHSEIVGVTPGAPYKTGKDRADHHEQQRKEPSWKRDDRYNDRDHEEDGHHGGRDYKEFDRQDDVVRYDGSRLEYAHENHYGHDCRRPRSVSIDDDLLPRRRRADGNELIYPLAFGFANSECSKSWTWFLKQIREVILQLELLIVVSNWHIGISNGMKAIFPDAAHGVYAYHLVKNLKQHCRKRADVINLYYCATCVYLVKEFDHFMAKLKSFHPKVYDELVESLGPEVVAELAAEFRSEQDYLGECNKNRLLAAVAHAAIRRRSAKGIRAWMSRSEGLYPMAKLVVEQTPVSI</sequence>
<gene>
    <name evidence="3" type="ORF">LWI29_013527</name>
</gene>
<protein>
    <recommendedName>
        <fullName evidence="2">MULE transposase domain-containing protein</fullName>
    </recommendedName>
</protein>
<organism evidence="3 4">
    <name type="scientific">Acer saccharum</name>
    <name type="common">Sugar maple</name>
    <dbReference type="NCBI Taxonomy" id="4024"/>
    <lineage>
        <taxon>Eukaryota</taxon>
        <taxon>Viridiplantae</taxon>
        <taxon>Streptophyta</taxon>
        <taxon>Embryophyta</taxon>
        <taxon>Tracheophyta</taxon>
        <taxon>Spermatophyta</taxon>
        <taxon>Magnoliopsida</taxon>
        <taxon>eudicotyledons</taxon>
        <taxon>Gunneridae</taxon>
        <taxon>Pentapetalae</taxon>
        <taxon>rosids</taxon>
        <taxon>malvids</taxon>
        <taxon>Sapindales</taxon>
        <taxon>Sapindaceae</taxon>
        <taxon>Hippocastanoideae</taxon>
        <taxon>Acereae</taxon>
        <taxon>Acer</taxon>
    </lineage>
</organism>